<dbReference type="AlphaFoldDB" id="A0A6V0A318"/>
<gene>
    <name evidence="2" type="ORF">PAUS00366_LOCUS14017</name>
    <name evidence="3" type="ORF">PAUS00366_LOCUS14018</name>
</gene>
<evidence type="ECO:0000313" key="3">
    <source>
        <dbReference type="EMBL" id="CAE0721263.1"/>
    </source>
</evidence>
<dbReference type="EMBL" id="HBIX01019838">
    <property type="protein sequence ID" value="CAE0721263.1"/>
    <property type="molecule type" value="Transcribed_RNA"/>
</dbReference>
<feature type="region of interest" description="Disordered" evidence="1">
    <location>
        <begin position="43"/>
        <end position="69"/>
    </location>
</feature>
<organism evidence="2">
    <name type="scientific">Pseudo-nitzschia australis</name>
    <dbReference type="NCBI Taxonomy" id="44445"/>
    <lineage>
        <taxon>Eukaryota</taxon>
        <taxon>Sar</taxon>
        <taxon>Stramenopiles</taxon>
        <taxon>Ochrophyta</taxon>
        <taxon>Bacillariophyta</taxon>
        <taxon>Bacillariophyceae</taxon>
        <taxon>Bacillariophycidae</taxon>
        <taxon>Bacillariales</taxon>
        <taxon>Bacillariaceae</taxon>
        <taxon>Pseudo-nitzschia</taxon>
    </lineage>
</organism>
<feature type="compositionally biased region" description="Polar residues" evidence="1">
    <location>
        <begin position="43"/>
        <end position="60"/>
    </location>
</feature>
<accession>A0A6V0A318</accession>
<dbReference type="EMBL" id="HBIX01019837">
    <property type="protein sequence ID" value="CAE0721262.1"/>
    <property type="molecule type" value="Transcribed_RNA"/>
</dbReference>
<reference evidence="2" key="1">
    <citation type="submission" date="2021-01" db="EMBL/GenBank/DDBJ databases">
        <authorList>
            <person name="Corre E."/>
            <person name="Pelletier E."/>
            <person name="Niang G."/>
            <person name="Scheremetjew M."/>
            <person name="Finn R."/>
            <person name="Kale V."/>
            <person name="Holt S."/>
            <person name="Cochrane G."/>
            <person name="Meng A."/>
            <person name="Brown T."/>
            <person name="Cohen L."/>
        </authorList>
    </citation>
    <scope>NUCLEOTIDE SEQUENCE</scope>
    <source>
        <strain evidence="2">10249 10 AB</strain>
    </source>
</reference>
<proteinExistence type="predicted"/>
<evidence type="ECO:0000313" key="2">
    <source>
        <dbReference type="EMBL" id="CAE0721262.1"/>
    </source>
</evidence>
<dbReference type="Gene3D" id="3.30.450.30">
    <property type="entry name" value="Dynein light chain 2a, cytoplasmic"/>
    <property type="match status" value="1"/>
</dbReference>
<name>A0A6V0A318_9STRA</name>
<evidence type="ECO:0000256" key="1">
    <source>
        <dbReference type="SAM" id="MobiDB-lite"/>
    </source>
</evidence>
<sequence length="130" mass="13800">MSSLHRTTRISPLVETMVSGEQRTGIGGILVNDMNGLCLVSKGNMSSSPPTATTANAISSDNHDDTNSGVYTSLTRLASTLTPYQTASTNNENPSSPLITIEMDGLASIIIKEYDGHTIAMKVPNRTTKD</sequence>
<protein>
    <submittedName>
        <fullName evidence="2">Uncharacterized protein</fullName>
    </submittedName>
</protein>